<dbReference type="Proteomes" id="UP000327493">
    <property type="component" value="Chromosome 6"/>
</dbReference>
<evidence type="ECO:0000256" key="2">
    <source>
        <dbReference type="SAM" id="MobiDB-lite"/>
    </source>
</evidence>
<accession>A0A5J5DE81</accession>
<evidence type="ECO:0000313" key="4">
    <source>
        <dbReference type="Proteomes" id="UP000327493"/>
    </source>
</evidence>
<feature type="compositionally biased region" description="Basic and acidic residues" evidence="2">
    <location>
        <begin position="172"/>
        <end position="208"/>
    </location>
</feature>
<evidence type="ECO:0000256" key="1">
    <source>
        <dbReference type="SAM" id="Coils"/>
    </source>
</evidence>
<name>A0A5J5DE81_9PERO</name>
<reference evidence="3 4" key="1">
    <citation type="submission" date="2019-08" db="EMBL/GenBank/DDBJ databases">
        <title>A chromosome-level genome assembly, high-density linkage maps, and genome scans reveal the genomic architecture of hybrid incompatibilities underlying speciation via character displacement in darters (Percidae: Etheostominae).</title>
        <authorList>
            <person name="Moran R.L."/>
            <person name="Catchen J.M."/>
            <person name="Fuller R.C."/>
        </authorList>
    </citation>
    <scope>NUCLEOTIDE SEQUENCE [LARGE SCALE GENOMIC DNA]</scope>
    <source>
        <strain evidence="3">EspeVRDwgs_2016</strain>
        <tissue evidence="3">Muscle</tissue>
    </source>
</reference>
<sequence length="247" mass="26675">MKVQFLIPVALVVSVVLFGTIKIRQKEQDKEEKRNKFLDIKLRVTYDVLAEYQDDKTETEAKLEKTQSELKALTVDVNVAQAKVDKAKGEVDVCQGGQKLAKDGLGAVETESNNLKAEHDKEKTSWTTQLETQKQQLAAESAVCNFLKADAQIASNLCRRTVAPKPVAPKAEAPKPEAPKAEAPKPEAPKAEAPKPEAPKAEAPKPEAPKAAAPKPEAPKAEAPKPEAPKAEAPKPEASKAAAPKKR</sequence>
<dbReference type="EMBL" id="VOFY01000006">
    <property type="protein sequence ID" value="KAA8591619.1"/>
    <property type="molecule type" value="Genomic_DNA"/>
</dbReference>
<keyword evidence="4" id="KW-1185">Reference proteome</keyword>
<gene>
    <name evidence="3" type="ORF">FQN60_016993</name>
</gene>
<feature type="region of interest" description="Disordered" evidence="2">
    <location>
        <begin position="164"/>
        <end position="247"/>
    </location>
</feature>
<dbReference type="AlphaFoldDB" id="A0A5J5DE81"/>
<protein>
    <submittedName>
        <fullName evidence="3">Uncharacterized protein</fullName>
    </submittedName>
</protein>
<organism evidence="3 4">
    <name type="scientific">Etheostoma spectabile</name>
    <name type="common">orangethroat darter</name>
    <dbReference type="NCBI Taxonomy" id="54343"/>
    <lineage>
        <taxon>Eukaryota</taxon>
        <taxon>Metazoa</taxon>
        <taxon>Chordata</taxon>
        <taxon>Craniata</taxon>
        <taxon>Vertebrata</taxon>
        <taxon>Euteleostomi</taxon>
        <taxon>Actinopterygii</taxon>
        <taxon>Neopterygii</taxon>
        <taxon>Teleostei</taxon>
        <taxon>Neoteleostei</taxon>
        <taxon>Acanthomorphata</taxon>
        <taxon>Eupercaria</taxon>
        <taxon>Perciformes</taxon>
        <taxon>Percoidei</taxon>
        <taxon>Percidae</taxon>
        <taxon>Etheostomatinae</taxon>
        <taxon>Etheostoma</taxon>
    </lineage>
</organism>
<feature type="compositionally biased region" description="Basic and acidic residues" evidence="2">
    <location>
        <begin position="217"/>
        <end position="238"/>
    </location>
</feature>
<feature type="coiled-coil region" evidence="1">
    <location>
        <begin position="49"/>
        <end position="90"/>
    </location>
</feature>
<proteinExistence type="predicted"/>
<evidence type="ECO:0000313" key="3">
    <source>
        <dbReference type="EMBL" id="KAA8591619.1"/>
    </source>
</evidence>
<dbReference type="OrthoDB" id="8906012at2759"/>
<keyword evidence="1" id="KW-0175">Coiled coil</keyword>
<comment type="caution">
    <text evidence="3">The sequence shown here is derived from an EMBL/GenBank/DDBJ whole genome shotgun (WGS) entry which is preliminary data.</text>
</comment>